<evidence type="ECO:0000313" key="2">
    <source>
        <dbReference type="Proteomes" id="UP000747013"/>
    </source>
</evidence>
<reference evidence="1" key="1">
    <citation type="journal article" date="2021" name="PeerJ">
        <title>Extensive microbial diversity within the chicken gut microbiome revealed by metagenomics and culture.</title>
        <authorList>
            <person name="Gilroy R."/>
            <person name="Ravi A."/>
            <person name="Getino M."/>
            <person name="Pursley I."/>
            <person name="Horton D.L."/>
            <person name="Alikhan N.F."/>
            <person name="Baker D."/>
            <person name="Gharbi K."/>
            <person name="Hall N."/>
            <person name="Watson M."/>
            <person name="Adriaenssens E.M."/>
            <person name="Foster-Nyarko E."/>
            <person name="Jarju S."/>
            <person name="Secka A."/>
            <person name="Antonio M."/>
            <person name="Oren A."/>
            <person name="Chaudhuri R.R."/>
            <person name="La Ragione R."/>
            <person name="Hildebrand F."/>
            <person name="Pallen M.J."/>
        </authorList>
    </citation>
    <scope>NUCLEOTIDE SEQUENCE</scope>
    <source>
        <strain evidence="1">7886</strain>
    </source>
</reference>
<dbReference type="AlphaFoldDB" id="A0A921HQI9"/>
<dbReference type="NCBIfam" id="NF046040">
    <property type="entry name" value="RelB_antitoxin"/>
    <property type="match status" value="1"/>
</dbReference>
<reference evidence="1" key="2">
    <citation type="submission" date="2021-09" db="EMBL/GenBank/DDBJ databases">
        <authorList>
            <person name="Gilroy R."/>
        </authorList>
    </citation>
    <scope>NUCLEOTIDE SEQUENCE</scope>
    <source>
        <strain evidence="1">7886</strain>
    </source>
</reference>
<protein>
    <submittedName>
        <fullName evidence="1">DUF6290 family protein</fullName>
    </submittedName>
</protein>
<proteinExistence type="predicted"/>
<sequence length="79" mass="9178">MVTKMATISVYIDGRDERMIKNYAKSKNMSVSAFLRSAAVEKIEDEIDRELCEKAEREFRDNPQDVSLYALEKEMSSYC</sequence>
<gene>
    <name evidence="1" type="ORF">K8V88_01660</name>
</gene>
<name>A0A921HQI9_9LACO</name>
<dbReference type="EMBL" id="DYWC01000039">
    <property type="protein sequence ID" value="HJF86121.1"/>
    <property type="molecule type" value="Genomic_DNA"/>
</dbReference>
<dbReference type="Proteomes" id="UP000747013">
    <property type="component" value="Unassembled WGS sequence"/>
</dbReference>
<comment type="caution">
    <text evidence="1">The sequence shown here is derived from an EMBL/GenBank/DDBJ whole genome shotgun (WGS) entry which is preliminary data.</text>
</comment>
<dbReference type="InterPro" id="IPR046257">
    <property type="entry name" value="DUF6290"/>
</dbReference>
<evidence type="ECO:0000313" key="1">
    <source>
        <dbReference type="EMBL" id="HJF86121.1"/>
    </source>
</evidence>
<accession>A0A921HQI9</accession>
<organism evidence="1 2">
    <name type="scientific">Companilactobacillus farciminis</name>
    <dbReference type="NCBI Taxonomy" id="1612"/>
    <lineage>
        <taxon>Bacteria</taxon>
        <taxon>Bacillati</taxon>
        <taxon>Bacillota</taxon>
        <taxon>Bacilli</taxon>
        <taxon>Lactobacillales</taxon>
        <taxon>Lactobacillaceae</taxon>
        <taxon>Companilactobacillus</taxon>
    </lineage>
</organism>
<dbReference type="Pfam" id="PF19807">
    <property type="entry name" value="DUF6290"/>
    <property type="match status" value="1"/>
</dbReference>